<dbReference type="EMBL" id="CAJHJT010000012">
    <property type="protein sequence ID" value="CAD6997591.1"/>
    <property type="molecule type" value="Genomic_DNA"/>
</dbReference>
<evidence type="ECO:0000313" key="2">
    <source>
        <dbReference type="Proteomes" id="UP000606786"/>
    </source>
</evidence>
<protein>
    <submittedName>
        <fullName evidence="1">(Mediterranean fruit fly) hypothetical protein</fullName>
    </submittedName>
</protein>
<accession>A0A811UFM0</accession>
<gene>
    <name evidence="1" type="ORF">CCAP1982_LOCUS6230</name>
</gene>
<comment type="caution">
    <text evidence="1">The sequence shown here is derived from an EMBL/GenBank/DDBJ whole genome shotgun (WGS) entry which is preliminary data.</text>
</comment>
<proteinExistence type="predicted"/>
<dbReference type="AlphaFoldDB" id="A0A811UFM0"/>
<reference evidence="1" key="1">
    <citation type="submission" date="2020-11" db="EMBL/GenBank/DDBJ databases">
        <authorList>
            <person name="Whitehead M."/>
        </authorList>
    </citation>
    <scope>NUCLEOTIDE SEQUENCE</scope>
    <source>
        <strain evidence="1">EGII</strain>
    </source>
</reference>
<sequence>MNVCVHIFSECFWYVSCIHRYIQMYVLLHFVCISHSSVAENSHIASPQKICIDNKHACILSSLPPAVENLCNASTCSSSSKLFFRPSYHCRYRCKYMFFLHNLFNEASQRSKRYAVCSKFALQ</sequence>
<keyword evidence="2" id="KW-1185">Reference proteome</keyword>
<dbReference type="Proteomes" id="UP000606786">
    <property type="component" value="Unassembled WGS sequence"/>
</dbReference>
<name>A0A811UFM0_CERCA</name>
<organism evidence="1 2">
    <name type="scientific">Ceratitis capitata</name>
    <name type="common">Mediterranean fruit fly</name>
    <name type="synonym">Tephritis capitata</name>
    <dbReference type="NCBI Taxonomy" id="7213"/>
    <lineage>
        <taxon>Eukaryota</taxon>
        <taxon>Metazoa</taxon>
        <taxon>Ecdysozoa</taxon>
        <taxon>Arthropoda</taxon>
        <taxon>Hexapoda</taxon>
        <taxon>Insecta</taxon>
        <taxon>Pterygota</taxon>
        <taxon>Neoptera</taxon>
        <taxon>Endopterygota</taxon>
        <taxon>Diptera</taxon>
        <taxon>Brachycera</taxon>
        <taxon>Muscomorpha</taxon>
        <taxon>Tephritoidea</taxon>
        <taxon>Tephritidae</taxon>
        <taxon>Ceratitis</taxon>
        <taxon>Ceratitis</taxon>
    </lineage>
</organism>
<evidence type="ECO:0000313" key="1">
    <source>
        <dbReference type="EMBL" id="CAD6997591.1"/>
    </source>
</evidence>